<dbReference type="RefSeq" id="WP_277532567.1">
    <property type="nucleotide sequence ID" value="NZ_JAPDIA010000003.1"/>
</dbReference>
<keyword evidence="2" id="KW-1185">Reference proteome</keyword>
<evidence type="ECO:0000313" key="2">
    <source>
        <dbReference type="Proteomes" id="UP001153404"/>
    </source>
</evidence>
<dbReference type="AlphaFoldDB" id="A0A9X4QUM5"/>
<organism evidence="1 2">
    <name type="scientific">Cohnella rhizosphaerae</name>
    <dbReference type="NCBI Taxonomy" id="1457232"/>
    <lineage>
        <taxon>Bacteria</taxon>
        <taxon>Bacillati</taxon>
        <taxon>Bacillota</taxon>
        <taxon>Bacilli</taxon>
        <taxon>Bacillales</taxon>
        <taxon>Paenibacillaceae</taxon>
        <taxon>Cohnella</taxon>
    </lineage>
</organism>
<dbReference type="Proteomes" id="UP001153404">
    <property type="component" value="Unassembled WGS sequence"/>
</dbReference>
<reference evidence="1" key="1">
    <citation type="submission" date="2022-10" db="EMBL/GenBank/DDBJ databases">
        <title>Comparative genomic analysis of Cohnella hashimotonis sp. nov., isolated from the International Space Station.</title>
        <authorList>
            <person name="Simpson A."/>
            <person name="Venkateswaran K."/>
        </authorList>
    </citation>
    <scope>NUCLEOTIDE SEQUENCE</scope>
    <source>
        <strain evidence="1">DSM 28161</strain>
    </source>
</reference>
<proteinExistence type="predicted"/>
<gene>
    <name evidence="1" type="ORF">OMP40_15560</name>
</gene>
<protein>
    <submittedName>
        <fullName evidence="1">Uncharacterized protein</fullName>
    </submittedName>
</protein>
<comment type="caution">
    <text evidence="1">The sequence shown here is derived from an EMBL/GenBank/DDBJ whole genome shotgun (WGS) entry which is preliminary data.</text>
</comment>
<evidence type="ECO:0000313" key="1">
    <source>
        <dbReference type="EMBL" id="MDG0810627.1"/>
    </source>
</evidence>
<sequence>MKRLQALEDVVSLHGLMVQDKVIHLMDYDDKTDLEAILGNRSLHLPA</sequence>
<dbReference type="EMBL" id="JAPDIA010000003">
    <property type="protein sequence ID" value="MDG0810627.1"/>
    <property type="molecule type" value="Genomic_DNA"/>
</dbReference>
<name>A0A9X4QUM5_9BACL</name>
<accession>A0A9X4QUM5</accession>